<keyword evidence="11" id="KW-0325">Glycoprotein</keyword>
<evidence type="ECO:0000256" key="7">
    <source>
        <dbReference type="ARBA" id="ARBA00022729"/>
    </source>
</evidence>
<keyword evidence="8" id="KW-0430">Lectin</keyword>
<evidence type="ECO:0000256" key="3">
    <source>
        <dbReference type="ARBA" id="ARBA00004613"/>
    </source>
</evidence>
<dbReference type="InterPro" id="IPR035992">
    <property type="entry name" value="Ricin_B-like_lectins"/>
</dbReference>
<dbReference type="SUPFAM" id="SSF51011">
    <property type="entry name" value="Glycosyl hydrolase domain"/>
    <property type="match status" value="1"/>
</dbReference>
<evidence type="ECO:0000256" key="11">
    <source>
        <dbReference type="ARBA" id="ARBA00023180"/>
    </source>
</evidence>
<dbReference type="Proteomes" id="UP000091956">
    <property type="component" value="Unassembled WGS sequence"/>
</dbReference>
<dbReference type="InterPro" id="IPR013780">
    <property type="entry name" value="Glyco_hydro_b"/>
</dbReference>
<dbReference type="Pfam" id="PF17801">
    <property type="entry name" value="Melibiase_C"/>
    <property type="match status" value="1"/>
</dbReference>
<feature type="domain" description="Ricin B lectin" evidence="14">
    <location>
        <begin position="410"/>
        <end position="527"/>
    </location>
</feature>
<accession>A0A1B8GMM8</accession>
<keyword evidence="9 13" id="KW-0378">Hydrolase</keyword>
<comment type="similarity">
    <text evidence="4 13">Belongs to the glycosyl hydrolase 27 family.</text>
</comment>
<keyword evidence="10 13" id="KW-1015">Disulfide bond</keyword>
<reference evidence="16" key="2">
    <citation type="journal article" date="2018" name="Nat. Commun.">
        <title>Extreme sensitivity to ultraviolet light in the fungal pathogen causing white-nose syndrome of bats.</title>
        <authorList>
            <person name="Palmer J.M."/>
            <person name="Drees K.P."/>
            <person name="Foster J.T."/>
            <person name="Lindner D.L."/>
        </authorList>
    </citation>
    <scope>NUCLEOTIDE SEQUENCE [LARGE SCALE GENOMIC DNA]</scope>
    <source>
        <strain evidence="16">UAMH 10579</strain>
    </source>
</reference>
<dbReference type="Pfam" id="PF16499">
    <property type="entry name" value="Melibiase_2"/>
    <property type="match status" value="1"/>
</dbReference>
<evidence type="ECO:0000256" key="6">
    <source>
        <dbReference type="ARBA" id="ARBA00022525"/>
    </source>
</evidence>
<name>A0A1B8GMM8_9PEZI</name>
<comment type="catalytic activity">
    <reaction evidence="1 13">
        <text>Hydrolysis of terminal, non-reducing alpha-D-galactose residues in alpha-D-galactosides, including galactose oligosaccharides, galactomannans and galactolipids.</text>
        <dbReference type="EC" id="3.2.1.22"/>
    </reaction>
</comment>
<reference evidence="15 16" key="1">
    <citation type="submission" date="2016-03" db="EMBL/GenBank/DDBJ databases">
        <title>Comparative genomics of Pseudogymnoascus destructans, the fungus causing white-nose syndrome of bats.</title>
        <authorList>
            <person name="Palmer J.M."/>
            <person name="Drees K.P."/>
            <person name="Foster J.T."/>
            <person name="Lindner D.L."/>
        </authorList>
    </citation>
    <scope>NUCLEOTIDE SEQUENCE [LARGE SCALE GENOMIC DNA]</scope>
    <source>
        <strain evidence="15 16">UAMH 10579</strain>
    </source>
</reference>
<dbReference type="STRING" id="342668.A0A1B8GMM8"/>
<dbReference type="InterPro" id="IPR041233">
    <property type="entry name" value="Melibiase_C"/>
</dbReference>
<dbReference type="SMART" id="SM00458">
    <property type="entry name" value="RICIN"/>
    <property type="match status" value="1"/>
</dbReference>
<dbReference type="Gene3D" id="3.20.20.70">
    <property type="entry name" value="Aldolase class I"/>
    <property type="match status" value="1"/>
</dbReference>
<dbReference type="InterPro" id="IPR002241">
    <property type="entry name" value="Glyco_hydro_27"/>
</dbReference>
<dbReference type="SUPFAM" id="SSF50370">
    <property type="entry name" value="Ricin B-like lectins"/>
    <property type="match status" value="1"/>
</dbReference>
<dbReference type="PRINTS" id="PR00740">
    <property type="entry name" value="GLHYDRLASE27"/>
</dbReference>
<evidence type="ECO:0000313" key="16">
    <source>
        <dbReference type="Proteomes" id="UP000091956"/>
    </source>
</evidence>
<evidence type="ECO:0000256" key="13">
    <source>
        <dbReference type="RuleBase" id="RU361168"/>
    </source>
</evidence>
<dbReference type="Pfam" id="PF00652">
    <property type="entry name" value="Ricin_B_lectin"/>
    <property type="match status" value="1"/>
</dbReference>
<dbReference type="GO" id="GO:0005975">
    <property type="term" value="P:carbohydrate metabolic process"/>
    <property type="evidence" value="ECO:0007669"/>
    <property type="project" value="InterPro"/>
</dbReference>
<dbReference type="CDD" id="cd14792">
    <property type="entry name" value="GH27"/>
    <property type="match status" value="1"/>
</dbReference>
<keyword evidence="12 13" id="KW-0326">Glycosidase</keyword>
<dbReference type="Gene3D" id="2.80.10.50">
    <property type="match status" value="1"/>
</dbReference>
<dbReference type="EC" id="3.2.1.22" evidence="5 13"/>
<evidence type="ECO:0000256" key="10">
    <source>
        <dbReference type="ARBA" id="ARBA00023157"/>
    </source>
</evidence>
<dbReference type="GO" id="GO:0004557">
    <property type="term" value="F:alpha-galactosidase activity"/>
    <property type="evidence" value="ECO:0007669"/>
    <property type="project" value="UniProtKB-EC"/>
</dbReference>
<evidence type="ECO:0000256" key="12">
    <source>
        <dbReference type="ARBA" id="ARBA00023295"/>
    </source>
</evidence>
<evidence type="ECO:0000256" key="8">
    <source>
        <dbReference type="ARBA" id="ARBA00022734"/>
    </source>
</evidence>
<organism evidence="15 16">
    <name type="scientific">Pseudogymnoascus verrucosus</name>
    <dbReference type="NCBI Taxonomy" id="342668"/>
    <lineage>
        <taxon>Eukaryota</taxon>
        <taxon>Fungi</taxon>
        <taxon>Dikarya</taxon>
        <taxon>Ascomycota</taxon>
        <taxon>Pezizomycotina</taxon>
        <taxon>Leotiomycetes</taxon>
        <taxon>Thelebolales</taxon>
        <taxon>Thelebolaceae</taxon>
        <taxon>Pseudogymnoascus</taxon>
    </lineage>
</organism>
<dbReference type="RefSeq" id="XP_018130824.1">
    <property type="nucleotide sequence ID" value="XM_018274390.2"/>
</dbReference>
<dbReference type="OrthoDB" id="5795902at2759"/>
<dbReference type="Gene3D" id="2.60.40.1180">
    <property type="entry name" value="Golgi alpha-mannosidase II"/>
    <property type="match status" value="1"/>
</dbReference>
<proteinExistence type="inferred from homology"/>
<dbReference type="PANTHER" id="PTHR11452:SF91">
    <property type="entry name" value="ALPHA-GALACTOSIDASE A-RELATED"/>
    <property type="match status" value="1"/>
</dbReference>
<keyword evidence="7" id="KW-0732">Signal</keyword>
<evidence type="ECO:0000256" key="5">
    <source>
        <dbReference type="ARBA" id="ARBA00012755"/>
    </source>
</evidence>
<dbReference type="InterPro" id="IPR000772">
    <property type="entry name" value="Ricin_B_lectin"/>
</dbReference>
<gene>
    <name evidence="15" type="ORF">VE01_04924</name>
</gene>
<sequence>MRSQTLLTAAAAIAVAKASKEVLATPPMGFNNWARFMCNLNETLFTQTADAMASSGLLAAGYDRINLDDCWMQMSRTDNGTLLWDTEKFPQGLPWLGRYLKEKGFHLGIYQDAGTQTCGGYPGSLGFEQIDADTFTNWGIDYLKLDGCNVPTAPGRTDVETYKDIYSHWHEILSKQANPLIFSESAPAYFCGTDNLTDWYTVMDWLADNGELARHSYDVATWGDANPWSSIMSNYDQQIRLARYQSPGFFNDPDFLVSDYPELTIDEKRSQFALWASFSAPLIISAHIPDLGKDELAFLTNKDLIDVDQDALSQQATLASRDSTWDVLTKSLGSGDRLLTVLNRSPAAASTSIPLAQLGLSSTCNFAVKDLWTGDATGLVSGEFKIKNVPSHGTVVYRLTPSKNSCKTVIPTGLIMNTFSMTCLTAGAAKGSEVSSASCNFPSSQVWQVKSDGSIRNLAEQSKCLTDSGNGPITIAPCKGNPNQNWSYALSGDLTNEGTGKCLTEGGNGQITTETCKFETNSQVYALPIGAKLQ</sequence>
<dbReference type="EMBL" id="KV460224">
    <property type="protein sequence ID" value="OBT97091.1"/>
    <property type="molecule type" value="Genomic_DNA"/>
</dbReference>
<dbReference type="InterPro" id="IPR017853">
    <property type="entry name" value="GH"/>
</dbReference>
<dbReference type="GeneID" id="28838310"/>
<evidence type="ECO:0000256" key="9">
    <source>
        <dbReference type="ARBA" id="ARBA00022801"/>
    </source>
</evidence>
<dbReference type="AlphaFoldDB" id="A0A1B8GMM8"/>
<dbReference type="SUPFAM" id="SSF51445">
    <property type="entry name" value="(Trans)glycosidases"/>
    <property type="match status" value="1"/>
</dbReference>
<keyword evidence="16" id="KW-1185">Reference proteome</keyword>
<keyword evidence="6" id="KW-0964">Secreted</keyword>
<comment type="function">
    <text evidence="2">Hydrolyzes a variety of simple alpha-D-galactoside as well as more complex molecules such as oligosaccharides and polysaccharides.</text>
</comment>
<dbReference type="CDD" id="cd23425">
    <property type="entry name" value="beta-trefoil_Ricin_AglA"/>
    <property type="match status" value="1"/>
</dbReference>
<dbReference type="FunFam" id="3.20.20.70:FF:000177">
    <property type="entry name" value="Alpha-galactosidase"/>
    <property type="match status" value="1"/>
</dbReference>
<protein>
    <recommendedName>
        <fullName evidence="5 13">Alpha-galactosidase</fullName>
        <ecNumber evidence="5 13">3.2.1.22</ecNumber>
    </recommendedName>
    <alternativeName>
        <fullName evidence="13">Melibiase</fullName>
    </alternativeName>
</protein>
<comment type="subcellular location">
    <subcellularLocation>
        <location evidence="3">Secreted</location>
    </subcellularLocation>
</comment>
<dbReference type="PANTHER" id="PTHR11452">
    <property type="entry name" value="ALPHA-GALACTOSIDASE/ALPHA-N-ACETYLGALACTOSAMINIDASE"/>
    <property type="match status" value="1"/>
</dbReference>
<evidence type="ECO:0000259" key="14">
    <source>
        <dbReference type="SMART" id="SM00458"/>
    </source>
</evidence>
<dbReference type="GO" id="GO:0030246">
    <property type="term" value="F:carbohydrate binding"/>
    <property type="evidence" value="ECO:0007669"/>
    <property type="project" value="UniProtKB-KW"/>
</dbReference>
<evidence type="ECO:0000256" key="2">
    <source>
        <dbReference type="ARBA" id="ARBA00003969"/>
    </source>
</evidence>
<dbReference type="InterPro" id="IPR013785">
    <property type="entry name" value="Aldolase_TIM"/>
</dbReference>
<evidence type="ECO:0000256" key="1">
    <source>
        <dbReference type="ARBA" id="ARBA00001255"/>
    </source>
</evidence>
<dbReference type="GO" id="GO:0005576">
    <property type="term" value="C:extracellular region"/>
    <property type="evidence" value="ECO:0007669"/>
    <property type="project" value="UniProtKB-SubCell"/>
</dbReference>
<evidence type="ECO:0000256" key="4">
    <source>
        <dbReference type="ARBA" id="ARBA00009743"/>
    </source>
</evidence>
<evidence type="ECO:0000313" key="15">
    <source>
        <dbReference type="EMBL" id="OBT97091.1"/>
    </source>
</evidence>
<dbReference type="PROSITE" id="PS50231">
    <property type="entry name" value="RICIN_B_LECTIN"/>
    <property type="match status" value="1"/>
</dbReference>